<evidence type="ECO:0000313" key="5">
    <source>
        <dbReference type="Proteomes" id="UP000094569"/>
    </source>
</evidence>
<dbReference type="PANTHER" id="PTHR24322:SF736">
    <property type="entry name" value="RETINOL DEHYDROGENASE 10"/>
    <property type="match status" value="1"/>
</dbReference>
<reference evidence="4 5" key="1">
    <citation type="journal article" date="2016" name="BMC Genomics">
        <title>Comparative genomic and transcriptomic analyses of the Fuzhuan brick tea-fermentation fungus Aspergillus cristatus.</title>
        <authorList>
            <person name="Ge Y."/>
            <person name="Wang Y."/>
            <person name="Liu Y."/>
            <person name="Tan Y."/>
            <person name="Ren X."/>
            <person name="Zhang X."/>
            <person name="Hyde K.D."/>
            <person name="Liu Y."/>
            <person name="Liu Z."/>
        </authorList>
    </citation>
    <scope>NUCLEOTIDE SEQUENCE [LARGE SCALE GENOMIC DNA]</scope>
    <source>
        <strain evidence="4 5">GZAAS20.1005</strain>
    </source>
</reference>
<protein>
    <submittedName>
        <fullName evidence="4">Uncharacterized protein</fullName>
    </submittedName>
</protein>
<proteinExistence type="inferred from homology"/>
<comment type="caution">
    <text evidence="4">The sequence shown here is derived from an EMBL/GenBank/DDBJ whole genome shotgun (WGS) entry which is preliminary data.</text>
</comment>
<sequence>MNALITNQQVLQGTAGIFSPDERAAESSPTARGLLGGLFACYAINKTSSLLSHYVLNNWHSAEPWNSQQELVLITGGSSGIGQKIAEDLSERGVKVVIIDIQELESTLVPNVSYEADVTSTDSIKAVAERIRAKHSHPTVLVNNAAVFANVDEPESMIWKSFRVNTLAHFLTVKEFLPACFITVGEMVDYACTKASALAFHDGLSQEIRHWYGATKVRTSIVNPLWVRTPLIRNLTDAGDSFDQPIMDTEVVSDAVVKHILARSFPLWLQEWLRSSLSLKVMRVRNEFWSRKSL</sequence>
<dbReference type="Pfam" id="PF00106">
    <property type="entry name" value="adh_short"/>
    <property type="match status" value="1"/>
</dbReference>
<dbReference type="EMBL" id="JXNT01000006">
    <property type="protein sequence ID" value="ODM18354.1"/>
    <property type="molecule type" value="Genomic_DNA"/>
</dbReference>
<dbReference type="PROSITE" id="PS00061">
    <property type="entry name" value="ADH_SHORT"/>
    <property type="match status" value="1"/>
</dbReference>
<dbReference type="GO" id="GO:0044550">
    <property type="term" value="P:secondary metabolite biosynthetic process"/>
    <property type="evidence" value="ECO:0007669"/>
    <property type="project" value="UniProtKB-ARBA"/>
</dbReference>
<keyword evidence="2" id="KW-0521">NADP</keyword>
<dbReference type="AlphaFoldDB" id="A0A1E3BBP0"/>
<keyword evidence="5" id="KW-1185">Reference proteome</keyword>
<evidence type="ECO:0000313" key="4">
    <source>
        <dbReference type="EMBL" id="ODM18354.1"/>
    </source>
</evidence>
<dbReference type="InterPro" id="IPR036291">
    <property type="entry name" value="NAD(P)-bd_dom_sf"/>
</dbReference>
<dbReference type="InterPro" id="IPR020904">
    <property type="entry name" value="Sc_DH/Rdtase_CS"/>
</dbReference>
<keyword evidence="3" id="KW-0560">Oxidoreductase</keyword>
<name>A0A1E3BBP0_ASPCR</name>
<dbReference type="Gene3D" id="3.40.50.720">
    <property type="entry name" value="NAD(P)-binding Rossmann-like Domain"/>
    <property type="match status" value="1"/>
</dbReference>
<accession>A0A1E3BBP0</accession>
<comment type="similarity">
    <text evidence="1">Belongs to the short-chain dehydrogenases/reductases (SDR) family.</text>
</comment>
<dbReference type="PRINTS" id="PR00081">
    <property type="entry name" value="GDHRDH"/>
</dbReference>
<dbReference type="InterPro" id="IPR002347">
    <property type="entry name" value="SDR_fam"/>
</dbReference>
<organism evidence="4 5">
    <name type="scientific">Aspergillus cristatus</name>
    <name type="common">Chinese Fuzhuan brick tea-fermentation fungus</name>
    <name type="synonym">Eurotium cristatum</name>
    <dbReference type="NCBI Taxonomy" id="573508"/>
    <lineage>
        <taxon>Eukaryota</taxon>
        <taxon>Fungi</taxon>
        <taxon>Dikarya</taxon>
        <taxon>Ascomycota</taxon>
        <taxon>Pezizomycotina</taxon>
        <taxon>Eurotiomycetes</taxon>
        <taxon>Eurotiomycetidae</taxon>
        <taxon>Eurotiales</taxon>
        <taxon>Aspergillaceae</taxon>
        <taxon>Aspergillus</taxon>
        <taxon>Aspergillus subgen. Aspergillus</taxon>
    </lineage>
</organism>
<dbReference type="PANTHER" id="PTHR24322">
    <property type="entry name" value="PKSB"/>
    <property type="match status" value="1"/>
</dbReference>
<dbReference type="VEuPathDB" id="FungiDB:SI65_06225"/>
<dbReference type="Proteomes" id="UP000094569">
    <property type="component" value="Unassembled WGS sequence"/>
</dbReference>
<gene>
    <name evidence="4" type="ORF">SI65_06225</name>
</gene>
<dbReference type="GO" id="GO:0016616">
    <property type="term" value="F:oxidoreductase activity, acting on the CH-OH group of donors, NAD or NADP as acceptor"/>
    <property type="evidence" value="ECO:0007669"/>
    <property type="project" value="TreeGrafter"/>
</dbReference>
<evidence type="ECO:0000256" key="3">
    <source>
        <dbReference type="ARBA" id="ARBA00023002"/>
    </source>
</evidence>
<dbReference type="OrthoDB" id="10253736at2759"/>
<dbReference type="SUPFAM" id="SSF51735">
    <property type="entry name" value="NAD(P)-binding Rossmann-fold domains"/>
    <property type="match status" value="1"/>
</dbReference>
<evidence type="ECO:0000256" key="2">
    <source>
        <dbReference type="ARBA" id="ARBA00022857"/>
    </source>
</evidence>
<dbReference type="STRING" id="573508.A0A1E3BBP0"/>
<evidence type="ECO:0000256" key="1">
    <source>
        <dbReference type="ARBA" id="ARBA00006484"/>
    </source>
</evidence>